<evidence type="ECO:0000313" key="1">
    <source>
        <dbReference type="EMBL" id="VFJ89599.1"/>
    </source>
</evidence>
<dbReference type="EMBL" id="CAADFF010000016">
    <property type="protein sequence ID" value="VFJ89599.1"/>
    <property type="molecule type" value="Genomic_DNA"/>
</dbReference>
<gene>
    <name evidence="1" type="ORF">BECKLFY1418B_GA0070995_101624</name>
</gene>
<accession>A0A450UBU6</accession>
<dbReference type="AlphaFoldDB" id="A0A450UBU6"/>
<organism evidence="1">
    <name type="scientific">Candidatus Kentrum sp. LFY</name>
    <dbReference type="NCBI Taxonomy" id="2126342"/>
    <lineage>
        <taxon>Bacteria</taxon>
        <taxon>Pseudomonadati</taxon>
        <taxon>Pseudomonadota</taxon>
        <taxon>Gammaproteobacteria</taxon>
        <taxon>Candidatus Kentrum</taxon>
    </lineage>
</organism>
<name>A0A450UBU6_9GAMM</name>
<reference evidence="1" key="1">
    <citation type="submission" date="2019-02" db="EMBL/GenBank/DDBJ databases">
        <authorList>
            <person name="Gruber-Vodicka R. H."/>
            <person name="Seah K. B. B."/>
        </authorList>
    </citation>
    <scope>NUCLEOTIDE SEQUENCE</scope>
    <source>
        <strain evidence="1">BECK_M7</strain>
    </source>
</reference>
<evidence type="ECO:0008006" key="2">
    <source>
        <dbReference type="Google" id="ProtNLM"/>
    </source>
</evidence>
<sequence length="467" mass="53286">MTIEMFRSFCRSFFREASKGLGNSIPIRRFVAGITNTQYAMRARPPMTTIRRNRSATILTFVAAQMMAAGAQAVEVRLSGHMEAQVRWFQSSPDISSAFGSENEQSKGAVVSIALEPEWKYLTKNRKHDFKFTPFIRYDAEDRDRTHVDIRELYWMYKGDQWEILAGVDQVRWGVTESHHLVDIINQTDLVEDLDGEDKLGQPMIRLTLDLARVLQPKKAKKDWGKLTAFLMPGFRERTFPGTKGRLRGPLPIKTEDTEFLGGAGKDRVDLALRYSHTIDKWDVGAYYFHGNSREPRLMRQGAYLIPQYELINQVGTDIQYTSGAWLGKFEGIVREGHGDIFGAFAAGVEYTYSQLYKTWDVGLLAEYLHDDRDQNLAPRTTFDNDIFLGTRLSLNDVQDTELLAGVITDVDSGAYSFNMEAKRRISNNISAELIIRLFGAGDEELGDEMYSLRKDDYAQLSVFYNF</sequence>
<proteinExistence type="predicted"/>
<protein>
    <recommendedName>
        <fullName evidence="2">Alginate export</fullName>
    </recommendedName>
</protein>